<gene>
    <name evidence="1" type="ORF">GO755_00295</name>
</gene>
<dbReference type="RefSeq" id="WP_157582573.1">
    <property type="nucleotide sequence ID" value="NZ_WPIN01000001.1"/>
</dbReference>
<organism evidence="1 2">
    <name type="scientific">Spirosoma arboris</name>
    <dbReference type="NCBI Taxonomy" id="2682092"/>
    <lineage>
        <taxon>Bacteria</taxon>
        <taxon>Pseudomonadati</taxon>
        <taxon>Bacteroidota</taxon>
        <taxon>Cytophagia</taxon>
        <taxon>Cytophagales</taxon>
        <taxon>Cytophagaceae</taxon>
        <taxon>Spirosoma</taxon>
    </lineage>
</organism>
<accession>A0A7K1S3S3</accession>
<evidence type="ECO:0000313" key="1">
    <source>
        <dbReference type="EMBL" id="MVM28450.1"/>
    </source>
</evidence>
<comment type="caution">
    <text evidence="1">The sequence shown here is derived from an EMBL/GenBank/DDBJ whole genome shotgun (WGS) entry which is preliminary data.</text>
</comment>
<reference evidence="1 2" key="1">
    <citation type="submission" date="2019-12" db="EMBL/GenBank/DDBJ databases">
        <title>Spirosoma sp. HMF4905 genome sequencing and assembly.</title>
        <authorList>
            <person name="Kang H."/>
            <person name="Cha I."/>
            <person name="Kim H."/>
            <person name="Joh K."/>
        </authorList>
    </citation>
    <scope>NUCLEOTIDE SEQUENCE [LARGE SCALE GENOMIC DNA]</scope>
    <source>
        <strain evidence="1 2">HMF4905</strain>
    </source>
</reference>
<name>A0A7K1S3S3_9BACT</name>
<evidence type="ECO:0000313" key="2">
    <source>
        <dbReference type="Proteomes" id="UP000436006"/>
    </source>
</evidence>
<dbReference type="AlphaFoldDB" id="A0A7K1S3S3"/>
<keyword evidence="2" id="KW-1185">Reference proteome</keyword>
<dbReference type="EMBL" id="WPIN01000001">
    <property type="protein sequence ID" value="MVM28450.1"/>
    <property type="molecule type" value="Genomic_DNA"/>
</dbReference>
<protein>
    <submittedName>
        <fullName evidence="1">Uncharacterized protein</fullName>
    </submittedName>
</protein>
<sequence length="165" mass="19793">MITIPFEPKEKHLEYDWWQMFVEEWDPAKSEKYHIGHKWAFNLIELEAMEVSQLCATYSISELESEALCIFYKMQKHNQGRALLFSRKVWDRDIKPMLESFEKMWEASSFEKILIDTDNLEYIKIKTKDKKLAYSYQGVPMDFIRQAILEKAERDKEKLTDTGSY</sequence>
<dbReference type="Proteomes" id="UP000436006">
    <property type="component" value="Unassembled WGS sequence"/>
</dbReference>
<proteinExistence type="predicted"/>